<dbReference type="AlphaFoldDB" id="A0A0R3RYJ3"/>
<evidence type="ECO:0000256" key="1">
    <source>
        <dbReference type="PIRSR" id="PIRSR605502-1"/>
    </source>
</evidence>
<dbReference type="WBParaSite" id="EEL_0000735001-mRNA-1">
    <property type="protein sequence ID" value="EEL_0000735001-mRNA-1"/>
    <property type="gene ID" value="EEL_0000735001"/>
</dbReference>
<dbReference type="InterPro" id="IPR005502">
    <property type="entry name" value="Ribosyl_crysJ1"/>
</dbReference>
<dbReference type="InterPro" id="IPR036705">
    <property type="entry name" value="Ribosyl_crysJ1_sf"/>
</dbReference>
<reference evidence="4" key="1">
    <citation type="submission" date="2017-02" db="UniProtKB">
        <authorList>
            <consortium name="WormBaseParasite"/>
        </authorList>
    </citation>
    <scope>IDENTIFICATION</scope>
</reference>
<feature type="transmembrane region" description="Helical" evidence="2">
    <location>
        <begin position="88"/>
        <end position="108"/>
    </location>
</feature>
<evidence type="ECO:0000313" key="3">
    <source>
        <dbReference type="Proteomes" id="UP000050640"/>
    </source>
</evidence>
<dbReference type="SUPFAM" id="SSF101478">
    <property type="entry name" value="ADP-ribosylglycohydrolase"/>
    <property type="match status" value="1"/>
</dbReference>
<evidence type="ECO:0000313" key="4">
    <source>
        <dbReference type="WBParaSite" id="EEL_0000735001-mRNA-1"/>
    </source>
</evidence>
<organism evidence="3 4">
    <name type="scientific">Elaeophora elaphi</name>
    <dbReference type="NCBI Taxonomy" id="1147741"/>
    <lineage>
        <taxon>Eukaryota</taxon>
        <taxon>Metazoa</taxon>
        <taxon>Ecdysozoa</taxon>
        <taxon>Nematoda</taxon>
        <taxon>Chromadorea</taxon>
        <taxon>Rhabditida</taxon>
        <taxon>Spirurina</taxon>
        <taxon>Spiruromorpha</taxon>
        <taxon>Filarioidea</taxon>
        <taxon>Onchocercidae</taxon>
        <taxon>Elaeophora</taxon>
    </lineage>
</organism>
<keyword evidence="2" id="KW-0472">Membrane</keyword>
<keyword evidence="1" id="KW-0460">Magnesium</keyword>
<dbReference type="GO" id="GO:0046872">
    <property type="term" value="F:metal ion binding"/>
    <property type="evidence" value="ECO:0007669"/>
    <property type="project" value="UniProtKB-KW"/>
</dbReference>
<dbReference type="STRING" id="1147741.A0A0R3RYJ3"/>
<dbReference type="Proteomes" id="UP000050640">
    <property type="component" value="Unplaced"/>
</dbReference>
<keyword evidence="2" id="KW-0812">Transmembrane</keyword>
<comment type="cofactor">
    <cofactor evidence="1">
        <name>Mg(2+)</name>
        <dbReference type="ChEBI" id="CHEBI:18420"/>
    </cofactor>
    <text evidence="1">Binds 2 magnesium ions per subunit.</text>
</comment>
<accession>A0A0R3RYJ3</accession>
<evidence type="ECO:0000256" key="2">
    <source>
        <dbReference type="SAM" id="Phobius"/>
    </source>
</evidence>
<proteinExistence type="predicted"/>
<dbReference type="Pfam" id="PF03747">
    <property type="entry name" value="ADP_ribosyl_GH"/>
    <property type="match status" value="1"/>
</dbReference>
<keyword evidence="1" id="KW-0479">Metal-binding</keyword>
<name>A0A0R3RYJ3_9BILA</name>
<feature type="transmembrane region" description="Helical" evidence="2">
    <location>
        <begin position="62"/>
        <end position="82"/>
    </location>
</feature>
<sequence>MQHARRALGCMYGQVIGDSLGSRYEFQPASLVQQMIIEDSIQSFLPMIGGGPLQLLPGQVSIYFYLFLLLLLLLSLFIIIFINGNICHFIISPLLSLLYHYCINITFIKKLH</sequence>
<keyword evidence="2" id="KW-1133">Transmembrane helix</keyword>
<keyword evidence="3" id="KW-1185">Reference proteome</keyword>
<dbReference type="Gene3D" id="1.10.4080.10">
    <property type="entry name" value="ADP-ribosylation/Crystallin J1"/>
    <property type="match status" value="1"/>
</dbReference>
<protein>
    <submittedName>
        <fullName evidence="4">ADP-ribosylglycohydrolase</fullName>
    </submittedName>
</protein>
<feature type="binding site" evidence="1">
    <location>
        <position position="61"/>
    </location>
    <ligand>
        <name>Mg(2+)</name>
        <dbReference type="ChEBI" id="CHEBI:18420"/>
        <label>1</label>
    </ligand>
</feature>